<comment type="subcellular location">
    <subcellularLocation>
        <location evidence="1">Golgi apparatus membrane</location>
        <topology evidence="1">Peripheral membrane protein</topology>
    </subcellularLocation>
</comment>
<evidence type="ECO:0000256" key="1">
    <source>
        <dbReference type="ARBA" id="ARBA00004395"/>
    </source>
</evidence>
<evidence type="ECO:0000256" key="5">
    <source>
        <dbReference type="ARBA" id="ARBA00022927"/>
    </source>
</evidence>
<dbReference type="EMBL" id="JAFIQS010000002">
    <property type="protein sequence ID" value="KAG5172842.1"/>
    <property type="molecule type" value="Genomic_DNA"/>
</dbReference>
<organism evidence="11">
    <name type="scientific">Psilocybe cubensis</name>
    <name type="common">Psychedelic mushroom</name>
    <name type="synonym">Stropharia cubensis</name>
    <dbReference type="NCBI Taxonomy" id="181762"/>
    <lineage>
        <taxon>Eukaryota</taxon>
        <taxon>Fungi</taxon>
        <taxon>Dikarya</taxon>
        <taxon>Basidiomycota</taxon>
        <taxon>Agaricomycotina</taxon>
        <taxon>Agaricomycetes</taxon>
        <taxon>Agaricomycetidae</taxon>
        <taxon>Agaricales</taxon>
        <taxon>Agaricineae</taxon>
        <taxon>Strophariaceae</taxon>
        <taxon>Psilocybe</taxon>
    </lineage>
</organism>
<dbReference type="GO" id="GO:0015031">
    <property type="term" value="P:protein transport"/>
    <property type="evidence" value="ECO:0007669"/>
    <property type="project" value="UniProtKB-KW"/>
</dbReference>
<evidence type="ECO:0000313" key="11">
    <source>
        <dbReference type="EMBL" id="KAG5172842.1"/>
    </source>
</evidence>
<evidence type="ECO:0000259" key="10">
    <source>
        <dbReference type="Pfam" id="PF12022"/>
    </source>
</evidence>
<sequence>MSTNSDTDLSFRDPFRLDRLADELATRESTHPAPLRLSGEINSTLELPEHVPLSHNDQFLSAKDFNVEQFLLSRAHISLPDLRTELRQYLAKLKEELVKLINDDYEAFISLSTDLRDEGARLERLKYPLESLKGSALESKTALQAIQNDIHDKLTKRARLREEKALLHLLLKISESVLRLESLLLISSPDQISKESMEMNNAKFLIFPSHSEDHSDEKLRGNRAKHLGRVSAEYTQLLYYVRKAQDEECAFTREIQWRIDRIHATLSSDLDQLFAHTLALITNSKSDYKVSDLEKNKWMADLTECLKTYDALGLWRDAEDVIRREVVRPFVKKTIYPGALAESHSPIVPRTPFHSSGASAPPMTSTLSTHQIPYTPFTAFVPRTNLYYSMDASTEMPQAQLLENTDDPLTRLLNRILRFVERDISRIMVTSEKVSMKSGSSRSTLRTSLLSETSRCIDNDEFQIMANVIWAEIAQSIMSDLGTVVFAAGRANEFHKHYETTQAFIRSLEHLAPSIEAVRAMRQHPLYLAFERRWQLPVYFQLRWKEIVGALEDTFAAETVVQTTRKGGSYIMPQGSAAWMSMTACWSSEIYIPELSHRFWRLTLQILSRYCSWIKTHISSSEVNEQGTVSQNQTRGTHPLEPVTDATASDDVFLQRCSAAIIDIKTMETNVGILWRQTISVIIPDASVEESLEMESALQESISQLTSIIPSTCKDIVTILTKRCCEGLLHVRSIPSQFRAMSNKRMPAEPSYFMGTVLRPIKHYFAIGVADGPGSPLKDSFLKEISSEIFDNVTQKYIGYLMAMKKTEEGLKKLKKGKKSTFSLFGNAPNLNDEAKDEERIRTQMILDVEAFGKDGESLSVEVGTNKHFLALKEMVYASDI</sequence>
<dbReference type="AlphaFoldDB" id="A0A8H7Y5J3"/>
<evidence type="ECO:0000256" key="2">
    <source>
        <dbReference type="ARBA" id="ARBA00007603"/>
    </source>
</evidence>
<evidence type="ECO:0000256" key="8">
    <source>
        <dbReference type="ARBA" id="ARBA00031344"/>
    </source>
</evidence>
<feature type="domain" description="COG complex component COG2 C-terminal" evidence="10">
    <location>
        <begin position="532"/>
        <end position="849"/>
    </location>
</feature>
<dbReference type="GO" id="GO:0017119">
    <property type="term" value="C:Golgi transport complex"/>
    <property type="evidence" value="ECO:0007669"/>
    <property type="project" value="TreeGrafter"/>
</dbReference>
<keyword evidence="4" id="KW-0813">Transport</keyword>
<keyword evidence="6" id="KW-0333">Golgi apparatus</keyword>
<keyword evidence="7" id="KW-0472">Membrane</keyword>
<dbReference type="GO" id="GO:0007030">
    <property type="term" value="P:Golgi organization"/>
    <property type="evidence" value="ECO:0007669"/>
    <property type="project" value="InterPro"/>
</dbReference>
<dbReference type="GO" id="GO:0000139">
    <property type="term" value="C:Golgi membrane"/>
    <property type="evidence" value="ECO:0007669"/>
    <property type="project" value="UniProtKB-SubCell"/>
</dbReference>
<dbReference type="GO" id="GO:0006891">
    <property type="term" value="P:intra-Golgi vesicle-mediated transport"/>
    <property type="evidence" value="ECO:0007669"/>
    <property type="project" value="TreeGrafter"/>
</dbReference>
<feature type="domain" description="Conserved oligomeric Golgi complex subunit 2 N-terminal" evidence="9">
    <location>
        <begin position="57"/>
        <end position="125"/>
    </location>
</feature>
<accession>A0A8H7Y5J3</accession>
<comment type="similarity">
    <text evidence="2">Belongs to the COG2 family.</text>
</comment>
<dbReference type="InterPro" id="IPR024603">
    <property type="entry name" value="COG_complex_COG2_C"/>
</dbReference>
<gene>
    <name evidence="11" type="ORF">JR316_002345</name>
</gene>
<dbReference type="Pfam" id="PF06148">
    <property type="entry name" value="COG2_N"/>
    <property type="match status" value="1"/>
</dbReference>
<dbReference type="InterPro" id="IPR024602">
    <property type="entry name" value="COG_su2_N"/>
</dbReference>
<evidence type="ECO:0000256" key="3">
    <source>
        <dbReference type="ARBA" id="ARBA00020977"/>
    </source>
</evidence>
<evidence type="ECO:0000256" key="4">
    <source>
        <dbReference type="ARBA" id="ARBA00022448"/>
    </source>
</evidence>
<keyword evidence="5" id="KW-0653">Protein transport</keyword>
<dbReference type="PANTHER" id="PTHR12961">
    <property type="entry name" value="CONSERVED OLIGOMERIC GOLGI COMPLEX COMPONENT 2"/>
    <property type="match status" value="1"/>
</dbReference>
<reference evidence="11" key="1">
    <citation type="submission" date="2021-02" db="EMBL/GenBank/DDBJ databases">
        <title>Psilocybe cubensis genome.</title>
        <authorList>
            <person name="Mckernan K.J."/>
            <person name="Crawford S."/>
            <person name="Trippe A."/>
            <person name="Kane L.T."/>
            <person name="Mclaughlin S."/>
        </authorList>
    </citation>
    <scope>NUCLEOTIDE SEQUENCE [LARGE SCALE GENOMIC DNA]</scope>
    <source>
        <strain evidence="11">MGC-MH-2018</strain>
    </source>
</reference>
<comment type="caution">
    <text evidence="11">The sequence shown here is derived from an EMBL/GenBank/DDBJ whole genome shotgun (WGS) entry which is preliminary data.</text>
</comment>
<evidence type="ECO:0000259" key="9">
    <source>
        <dbReference type="Pfam" id="PF06148"/>
    </source>
</evidence>
<dbReference type="InterPro" id="IPR009316">
    <property type="entry name" value="COG2"/>
</dbReference>
<dbReference type="PANTHER" id="PTHR12961:SF0">
    <property type="entry name" value="CONSERVED OLIGOMERIC GOLGI COMPLEX SUBUNIT 2"/>
    <property type="match status" value="1"/>
</dbReference>
<dbReference type="Pfam" id="PF12022">
    <property type="entry name" value="COG2_C"/>
    <property type="match status" value="1"/>
</dbReference>
<protein>
    <recommendedName>
        <fullName evidence="3">Conserved oligomeric Golgi complex subunit 2</fullName>
    </recommendedName>
    <alternativeName>
        <fullName evidence="8">Component of oligomeric Golgi complex 2</fullName>
    </alternativeName>
</protein>
<proteinExistence type="inferred from homology"/>
<evidence type="ECO:0000256" key="6">
    <source>
        <dbReference type="ARBA" id="ARBA00023034"/>
    </source>
</evidence>
<name>A0A8H7Y5J3_PSICU</name>
<evidence type="ECO:0000256" key="7">
    <source>
        <dbReference type="ARBA" id="ARBA00023136"/>
    </source>
</evidence>